<gene>
    <name evidence="2" type="ORF">GYMLUDRAFT_489373</name>
</gene>
<dbReference type="OrthoDB" id="192148at2759"/>
<dbReference type="CDD" id="cd21037">
    <property type="entry name" value="MLKL_NTD"/>
    <property type="match status" value="1"/>
</dbReference>
<dbReference type="InterPro" id="IPR059179">
    <property type="entry name" value="MLKL-like_MCAfunc"/>
</dbReference>
<reference evidence="2 3" key="1">
    <citation type="submission" date="2014-04" db="EMBL/GenBank/DDBJ databases">
        <title>Evolutionary Origins and Diversification of the Mycorrhizal Mutualists.</title>
        <authorList>
            <consortium name="DOE Joint Genome Institute"/>
            <consortium name="Mycorrhizal Genomics Consortium"/>
            <person name="Kohler A."/>
            <person name="Kuo A."/>
            <person name="Nagy L.G."/>
            <person name="Floudas D."/>
            <person name="Copeland A."/>
            <person name="Barry K.W."/>
            <person name="Cichocki N."/>
            <person name="Veneault-Fourrey C."/>
            <person name="LaButti K."/>
            <person name="Lindquist E.A."/>
            <person name="Lipzen A."/>
            <person name="Lundell T."/>
            <person name="Morin E."/>
            <person name="Murat C."/>
            <person name="Riley R."/>
            <person name="Ohm R."/>
            <person name="Sun H."/>
            <person name="Tunlid A."/>
            <person name="Henrissat B."/>
            <person name="Grigoriev I.V."/>
            <person name="Hibbett D.S."/>
            <person name="Martin F."/>
        </authorList>
    </citation>
    <scope>NUCLEOTIDE SEQUENCE [LARGE SCALE GENOMIC DNA]</scope>
    <source>
        <strain evidence="2 3">FD-317 M1</strain>
    </source>
</reference>
<organism evidence="2 3">
    <name type="scientific">Collybiopsis luxurians FD-317 M1</name>
    <dbReference type="NCBI Taxonomy" id="944289"/>
    <lineage>
        <taxon>Eukaryota</taxon>
        <taxon>Fungi</taxon>
        <taxon>Dikarya</taxon>
        <taxon>Basidiomycota</taxon>
        <taxon>Agaricomycotina</taxon>
        <taxon>Agaricomycetes</taxon>
        <taxon>Agaricomycetidae</taxon>
        <taxon>Agaricales</taxon>
        <taxon>Marasmiineae</taxon>
        <taxon>Omphalotaceae</taxon>
        <taxon>Collybiopsis</taxon>
        <taxon>Collybiopsis luxurians</taxon>
    </lineage>
</organism>
<feature type="region of interest" description="Disordered" evidence="1">
    <location>
        <begin position="289"/>
        <end position="366"/>
    </location>
</feature>
<protein>
    <submittedName>
        <fullName evidence="2">Uncharacterized protein</fullName>
    </submittedName>
</protein>
<name>A0A0D0BFN5_9AGAR</name>
<feature type="compositionally biased region" description="Low complexity" evidence="1">
    <location>
        <begin position="443"/>
        <end position="477"/>
    </location>
</feature>
<feature type="compositionally biased region" description="Polar residues" evidence="1">
    <location>
        <begin position="302"/>
        <end position="326"/>
    </location>
</feature>
<feature type="region of interest" description="Disordered" evidence="1">
    <location>
        <begin position="443"/>
        <end position="494"/>
    </location>
</feature>
<feature type="compositionally biased region" description="Basic and acidic residues" evidence="1">
    <location>
        <begin position="563"/>
        <end position="584"/>
    </location>
</feature>
<feature type="compositionally biased region" description="Basic and acidic residues" evidence="1">
    <location>
        <begin position="289"/>
        <end position="301"/>
    </location>
</feature>
<feature type="compositionally biased region" description="Basic and acidic residues" evidence="1">
    <location>
        <begin position="480"/>
        <end position="490"/>
    </location>
</feature>
<dbReference type="AlphaFoldDB" id="A0A0D0BFN5"/>
<dbReference type="InterPro" id="IPR036537">
    <property type="entry name" value="Adaptor_Cbl_N_dom_sf"/>
</dbReference>
<evidence type="ECO:0000256" key="1">
    <source>
        <dbReference type="SAM" id="MobiDB-lite"/>
    </source>
</evidence>
<dbReference type="Proteomes" id="UP000053593">
    <property type="component" value="Unassembled WGS sequence"/>
</dbReference>
<accession>A0A0D0BFN5</accession>
<keyword evidence="3" id="KW-1185">Reference proteome</keyword>
<dbReference type="EMBL" id="KN834766">
    <property type="protein sequence ID" value="KIK62715.1"/>
    <property type="molecule type" value="Genomic_DNA"/>
</dbReference>
<feature type="compositionally biased region" description="Basic and acidic residues" evidence="1">
    <location>
        <begin position="208"/>
        <end position="220"/>
    </location>
</feature>
<dbReference type="GO" id="GO:0007166">
    <property type="term" value="P:cell surface receptor signaling pathway"/>
    <property type="evidence" value="ECO:0007669"/>
    <property type="project" value="InterPro"/>
</dbReference>
<dbReference type="HOGENOM" id="CLU_412802_0_0_1"/>
<feature type="region of interest" description="Disordered" evidence="1">
    <location>
        <begin position="552"/>
        <end position="623"/>
    </location>
</feature>
<proteinExistence type="predicted"/>
<evidence type="ECO:0000313" key="3">
    <source>
        <dbReference type="Proteomes" id="UP000053593"/>
    </source>
</evidence>
<feature type="region of interest" description="Disordered" evidence="1">
    <location>
        <begin position="416"/>
        <end position="435"/>
    </location>
</feature>
<dbReference type="Gene3D" id="1.20.930.20">
    <property type="entry name" value="Adaptor protein Cbl, N-terminal domain"/>
    <property type="match status" value="1"/>
</dbReference>
<evidence type="ECO:0000313" key="2">
    <source>
        <dbReference type="EMBL" id="KIK62715.1"/>
    </source>
</evidence>
<feature type="region of interest" description="Disordered" evidence="1">
    <location>
        <begin position="208"/>
        <end position="242"/>
    </location>
</feature>
<sequence>MWPKENRAGGSLGSSGRNLCFQASPTRELSSSVAWDVSEHVLRAVANAAQVSSMPFLGTLSTITLSIVDTIRDTRENQDALRQLATSACDLFIVVSNACQELQSLKNSRPDFDDSILIEDVKGLIDTFEKIRSFIKEHLSRPLIKKVVSSRSDLNVIQGYRDQLRHALDTFSLKSNISLRGTVSRIASQQESMIHSFDLIHRGIKSRANDEVQNKERETQMDSEECPTPSQEPVAASAPNNGLPVISTVITSEEGKTLNEMVESPTRMTFQQETTIHSIDLIQCGNKFDGRDEVHNEENRSEAQINSEGSSPPSQQTILAPSQKSSLPLMPALTASSEKGKTLNEMVESRTTSQQEAKSGAIDEMQDEGRQRVVQIDDTGSPPPSQEAIIASAQKNSLPVISISAVSLEESKTLNELVESPTSMPSPAEGGGGRELKSSVLQSALSYSPPSSSSSVKSNNPFTNFSTSSTSPNTSSPRSQTRDSNAEHSQSKSATNANAFNEAFLNAASIVGNITINNTTGDSVVVSKVDNSRRENFGNVYNSEMWNEYSQRDPSFGGTRYSPGREHSRRDNWKDTKDDGHDGHYYPNIPGNRSGRRGRGQSFAEGTRDPNFPAQRRRWSPRQDIANADRWTSYDTYDGYYLDYSNHEEYPNGYRSTMGHSDAFR</sequence>